<dbReference type="Proteomes" id="UP000248889">
    <property type="component" value="Unassembled WGS sequence"/>
</dbReference>
<reference evidence="2 3" key="1">
    <citation type="submission" date="2018-06" db="EMBL/GenBank/DDBJ databases">
        <title>Streptacidiphilus pinicola sp. nov., isolated from pine grove soil.</title>
        <authorList>
            <person name="Roh S.G."/>
            <person name="Park S."/>
            <person name="Kim M.-K."/>
            <person name="Yun B.-R."/>
            <person name="Park J."/>
            <person name="Kim M.J."/>
            <person name="Kim Y.S."/>
            <person name="Kim S.B."/>
        </authorList>
    </citation>
    <scope>NUCLEOTIDE SEQUENCE [LARGE SCALE GENOMIC DNA]</scope>
    <source>
        <strain evidence="2 3">MMS16-CNU450</strain>
    </source>
</reference>
<feature type="compositionally biased region" description="Basic and acidic residues" evidence="1">
    <location>
        <begin position="8"/>
        <end position="17"/>
    </location>
</feature>
<protein>
    <recommendedName>
        <fullName evidence="4">Twin-arginine translocation signal domain-containing protein</fullName>
    </recommendedName>
</protein>
<feature type="region of interest" description="Disordered" evidence="1">
    <location>
        <begin position="1"/>
        <end position="23"/>
    </location>
</feature>
<sequence>MSSTPEAARPDHPDRSDGTPPLSRRRLIKQATAAGAVTVVAGLALGARADAAVADTSASHSQRPGRNEQDEPLIVRVVDAHTGELDFFQGQRHHRVRDAQLVAELLRASR</sequence>
<feature type="compositionally biased region" description="Low complexity" evidence="1">
    <location>
        <begin position="50"/>
        <end position="59"/>
    </location>
</feature>
<dbReference type="PROSITE" id="PS51318">
    <property type="entry name" value="TAT"/>
    <property type="match status" value="1"/>
</dbReference>
<keyword evidence="3" id="KW-1185">Reference proteome</keyword>
<gene>
    <name evidence="2" type="ORF">DN069_09605</name>
</gene>
<evidence type="ECO:0000256" key="1">
    <source>
        <dbReference type="SAM" id="MobiDB-lite"/>
    </source>
</evidence>
<dbReference type="InterPro" id="IPR006311">
    <property type="entry name" value="TAT_signal"/>
</dbReference>
<accession>A0A2X0J634</accession>
<evidence type="ECO:0000313" key="2">
    <source>
        <dbReference type="EMBL" id="RAG85756.1"/>
    </source>
</evidence>
<evidence type="ECO:0008006" key="4">
    <source>
        <dbReference type="Google" id="ProtNLM"/>
    </source>
</evidence>
<feature type="region of interest" description="Disordered" evidence="1">
    <location>
        <begin position="50"/>
        <end position="72"/>
    </location>
</feature>
<dbReference type="RefSeq" id="WP_111500458.1">
    <property type="nucleotide sequence ID" value="NZ_QKYN01000037.1"/>
</dbReference>
<organism evidence="2 3">
    <name type="scientific">Streptacidiphilus pinicola</name>
    <dbReference type="NCBI Taxonomy" id="2219663"/>
    <lineage>
        <taxon>Bacteria</taxon>
        <taxon>Bacillati</taxon>
        <taxon>Actinomycetota</taxon>
        <taxon>Actinomycetes</taxon>
        <taxon>Kitasatosporales</taxon>
        <taxon>Streptomycetaceae</taxon>
        <taxon>Streptacidiphilus</taxon>
    </lineage>
</organism>
<dbReference type="EMBL" id="QKYN01000037">
    <property type="protein sequence ID" value="RAG85756.1"/>
    <property type="molecule type" value="Genomic_DNA"/>
</dbReference>
<name>A0A2X0J634_9ACTN</name>
<dbReference type="AlphaFoldDB" id="A0A2X0J634"/>
<dbReference type="OrthoDB" id="3855295at2"/>
<proteinExistence type="predicted"/>
<comment type="caution">
    <text evidence="2">The sequence shown here is derived from an EMBL/GenBank/DDBJ whole genome shotgun (WGS) entry which is preliminary data.</text>
</comment>
<evidence type="ECO:0000313" key="3">
    <source>
        <dbReference type="Proteomes" id="UP000248889"/>
    </source>
</evidence>